<dbReference type="Pfam" id="PF03460">
    <property type="entry name" value="NIR_SIR_ferr"/>
    <property type="match status" value="1"/>
</dbReference>
<dbReference type="PANTHER" id="PTHR32439">
    <property type="entry name" value="FERREDOXIN--NITRITE REDUCTASE, CHLOROPLASTIC"/>
    <property type="match status" value="1"/>
</dbReference>
<dbReference type="InterPro" id="IPR036136">
    <property type="entry name" value="Nit/Sulf_reduc_fer-like_dom_sf"/>
</dbReference>
<evidence type="ECO:0000259" key="8">
    <source>
        <dbReference type="Pfam" id="PF03460"/>
    </source>
</evidence>
<dbReference type="InterPro" id="IPR045854">
    <property type="entry name" value="NO2/SO3_Rdtase_4Fe4S_sf"/>
</dbReference>
<dbReference type="GO" id="GO:0046872">
    <property type="term" value="F:metal ion binding"/>
    <property type="evidence" value="ECO:0007669"/>
    <property type="project" value="UniProtKB-KW"/>
</dbReference>
<keyword evidence="10" id="KW-1185">Reference proteome</keyword>
<dbReference type="SUPFAM" id="SSF56014">
    <property type="entry name" value="Nitrite and sulphite reductase 4Fe-4S domain-like"/>
    <property type="match status" value="2"/>
</dbReference>
<evidence type="ECO:0000256" key="4">
    <source>
        <dbReference type="ARBA" id="ARBA00023002"/>
    </source>
</evidence>
<keyword evidence="3" id="KW-0479">Metal-binding</keyword>
<evidence type="ECO:0000259" key="7">
    <source>
        <dbReference type="Pfam" id="PF01077"/>
    </source>
</evidence>
<evidence type="ECO:0000256" key="1">
    <source>
        <dbReference type="ARBA" id="ARBA00022485"/>
    </source>
</evidence>
<dbReference type="SUPFAM" id="SSF55124">
    <property type="entry name" value="Nitrite/Sulfite reductase N-terminal domain-like"/>
    <property type="match status" value="2"/>
</dbReference>
<dbReference type="InterPro" id="IPR005117">
    <property type="entry name" value="NiRdtase/SiRdtase_haem-b_fer"/>
</dbReference>
<dbReference type="Gene3D" id="3.90.480.10">
    <property type="entry name" value="Sulfite Reductase Hemoprotein,Domain 2"/>
    <property type="match status" value="1"/>
</dbReference>
<evidence type="ECO:0000256" key="3">
    <source>
        <dbReference type="ARBA" id="ARBA00022723"/>
    </source>
</evidence>
<evidence type="ECO:0000256" key="2">
    <source>
        <dbReference type="ARBA" id="ARBA00022617"/>
    </source>
</evidence>
<keyword evidence="2" id="KW-0349">Heme</keyword>
<organism evidence="9 10">
    <name type="scientific">Paraburkholderia fynbosensis</name>
    <dbReference type="NCBI Taxonomy" id="1200993"/>
    <lineage>
        <taxon>Bacteria</taxon>
        <taxon>Pseudomonadati</taxon>
        <taxon>Pseudomonadota</taxon>
        <taxon>Betaproteobacteria</taxon>
        <taxon>Burkholderiales</taxon>
        <taxon>Burkholderiaceae</taxon>
        <taxon>Paraburkholderia</taxon>
    </lineage>
</organism>
<feature type="domain" description="Nitrite/sulphite reductase 4Fe-4S" evidence="7">
    <location>
        <begin position="94"/>
        <end position="297"/>
    </location>
</feature>
<sequence>MIADASTRHAAGVIELTNRANLQVRGVRAGHEAALIAALVEAGLGPMTKPRAGANAANAVDAAEISNTATASVADIADASNATDASNAGAVSAADDVRNVMISPAAGRDPFALIDTAPLCAELLTLLQSETRFAALSPKFALLLDGGERLARVDHPHDVWLAATSSRDGVRFVFGLAGCPRVEVEENANAVTGDDADADAGAKANAATNARTNAAAAVVVAAHALSATLTGSMVMRNSRTHSTHTHDHRPLATVLPSQVPALVRALLHTFLDLAPADALRMRDLLATHCADTLLQHAQRYVDFPLSRDALLTEWRRSTTADAALRLGAHAQREAGMWHVGGQPPLGRLDAAALHGLAALARRHGNGTLRATPWQSVLLPDIPTHALPAALAELNALGLACDPAQPITRLIACAGSSGCAKSLADTKADALRLAARLPANVDAHLSGCMRSCAAAHCAPYTLLAAAPGLYDVYRRNGSAGFGHCVAHRLTIAQAADLLAHLSRSDTDA</sequence>
<accession>A0A6J5G851</accession>
<gene>
    <name evidence="9" type="ORF">LMG27177_03480</name>
</gene>
<dbReference type="Proteomes" id="UP000494252">
    <property type="component" value="Unassembled WGS sequence"/>
</dbReference>
<evidence type="ECO:0000313" key="10">
    <source>
        <dbReference type="Proteomes" id="UP000494252"/>
    </source>
</evidence>
<dbReference type="InterPro" id="IPR051329">
    <property type="entry name" value="NIR_SIR_4Fe-4S"/>
</dbReference>
<dbReference type="Gene3D" id="3.90.480.20">
    <property type="match status" value="1"/>
</dbReference>
<dbReference type="GO" id="GO:0020037">
    <property type="term" value="F:heme binding"/>
    <property type="evidence" value="ECO:0007669"/>
    <property type="project" value="InterPro"/>
</dbReference>
<dbReference type="InterPro" id="IPR006067">
    <property type="entry name" value="NO2/SO3_Rdtase_4Fe4S_dom"/>
</dbReference>
<protein>
    <submittedName>
        <fullName evidence="9">Uncharacterized protein</fullName>
    </submittedName>
</protein>
<evidence type="ECO:0000256" key="6">
    <source>
        <dbReference type="ARBA" id="ARBA00023014"/>
    </source>
</evidence>
<dbReference type="AlphaFoldDB" id="A0A6J5G851"/>
<reference evidence="9 10" key="1">
    <citation type="submission" date="2020-04" db="EMBL/GenBank/DDBJ databases">
        <authorList>
            <person name="De Canck E."/>
        </authorList>
    </citation>
    <scope>NUCLEOTIDE SEQUENCE [LARGE SCALE GENOMIC DNA]</scope>
    <source>
        <strain evidence="9 10">LMG 27177</strain>
    </source>
</reference>
<dbReference type="PANTHER" id="PTHR32439:SF9">
    <property type="entry name" value="BLR3264 PROTEIN"/>
    <property type="match status" value="1"/>
</dbReference>
<keyword evidence="1" id="KW-0004">4Fe-4S</keyword>
<keyword evidence="4" id="KW-0560">Oxidoreductase</keyword>
<proteinExistence type="predicted"/>
<dbReference type="Gene3D" id="3.30.413.10">
    <property type="entry name" value="Sulfite Reductase Hemoprotein, domain 1"/>
    <property type="match status" value="2"/>
</dbReference>
<keyword evidence="6" id="KW-0411">Iron-sulfur</keyword>
<name>A0A6J5G851_9BURK</name>
<dbReference type="Pfam" id="PF01077">
    <property type="entry name" value="NIR_SIR"/>
    <property type="match status" value="1"/>
</dbReference>
<evidence type="ECO:0000256" key="5">
    <source>
        <dbReference type="ARBA" id="ARBA00023004"/>
    </source>
</evidence>
<dbReference type="GO" id="GO:0051539">
    <property type="term" value="F:4 iron, 4 sulfur cluster binding"/>
    <property type="evidence" value="ECO:0007669"/>
    <property type="project" value="UniProtKB-KW"/>
</dbReference>
<evidence type="ECO:0000313" key="9">
    <source>
        <dbReference type="EMBL" id="CAB3793602.1"/>
    </source>
</evidence>
<keyword evidence="5" id="KW-0408">Iron</keyword>
<dbReference type="GO" id="GO:0016491">
    <property type="term" value="F:oxidoreductase activity"/>
    <property type="evidence" value="ECO:0007669"/>
    <property type="project" value="UniProtKB-KW"/>
</dbReference>
<dbReference type="EMBL" id="CADIKI010000009">
    <property type="protein sequence ID" value="CAB3793602.1"/>
    <property type="molecule type" value="Genomic_DNA"/>
</dbReference>
<feature type="domain" description="Nitrite/Sulfite reductase ferredoxin-like" evidence="8">
    <location>
        <begin position="329"/>
        <end position="395"/>
    </location>
</feature>